<proteinExistence type="predicted"/>
<gene>
    <name evidence="1" type="ORF">GSTENG00022670001</name>
</gene>
<protein>
    <submittedName>
        <fullName evidence="1">(spotted green pufferfish) hypothetical protein</fullName>
    </submittedName>
</protein>
<dbReference type="EMBL" id="CAAE01014712">
    <property type="protein sequence ID" value="CAG03319.1"/>
    <property type="molecule type" value="Genomic_DNA"/>
</dbReference>
<reference evidence="1" key="1">
    <citation type="journal article" date="2004" name="Nature">
        <title>Genome duplication in the teleost fish Tetraodon nigroviridis reveals the early vertebrate proto-karyotype.</title>
        <authorList>
            <person name="Jaillon O."/>
            <person name="Aury J.-M."/>
            <person name="Brunet F."/>
            <person name="Petit J.-L."/>
            <person name="Stange-Thomann N."/>
            <person name="Mauceli E."/>
            <person name="Bouneau L."/>
            <person name="Fischer C."/>
            <person name="Ozouf-Costaz C."/>
            <person name="Bernot A."/>
            <person name="Nicaud S."/>
            <person name="Jaffe D."/>
            <person name="Fisher S."/>
            <person name="Lutfalla G."/>
            <person name="Dossat C."/>
            <person name="Segurens B."/>
            <person name="Dasilva C."/>
            <person name="Salanoubat M."/>
            <person name="Levy M."/>
            <person name="Boudet N."/>
            <person name="Castellano S."/>
            <person name="Anthouard V."/>
            <person name="Jubin C."/>
            <person name="Castelli V."/>
            <person name="Katinka M."/>
            <person name="Vacherie B."/>
            <person name="Biemont C."/>
            <person name="Skalli Z."/>
            <person name="Cattolico L."/>
            <person name="Poulain J."/>
            <person name="De Berardinis V."/>
            <person name="Cruaud C."/>
            <person name="Duprat S."/>
            <person name="Brottier P."/>
            <person name="Coutanceau J.-P."/>
            <person name="Gouzy J."/>
            <person name="Parra G."/>
            <person name="Lardier G."/>
            <person name="Chapple C."/>
            <person name="McKernan K.J."/>
            <person name="McEwan P."/>
            <person name="Bosak S."/>
            <person name="Kellis M."/>
            <person name="Volff J.-N."/>
            <person name="Guigo R."/>
            <person name="Zody M.C."/>
            <person name="Mesirov J."/>
            <person name="Lindblad-Toh K."/>
            <person name="Birren B."/>
            <person name="Nusbaum C."/>
            <person name="Kahn D."/>
            <person name="Robinson-Rechavi M."/>
            <person name="Laudet V."/>
            <person name="Schachter V."/>
            <person name="Quetier F."/>
            <person name="Saurin W."/>
            <person name="Scarpelli C."/>
            <person name="Wincker P."/>
            <person name="Lander E.S."/>
            <person name="Weissenbach J."/>
            <person name="Roest Crollius H."/>
        </authorList>
    </citation>
    <scope>NUCLEOTIDE SEQUENCE [LARGE SCALE GENOMIC DNA]</scope>
</reference>
<sequence>MSTAAAVVPSESVPACERSLLAAATGSAASRQNGGTVEKPQSIIVQGEPGLLQPAGSNWGLFVRTHTRTRTNTETAGLLVKLHKGTKLSNECCLCPVCLGCSIFQHVCE</sequence>
<accession>Q4S7R3</accession>
<evidence type="ECO:0000313" key="1">
    <source>
        <dbReference type="EMBL" id="CAG03319.1"/>
    </source>
</evidence>
<dbReference type="KEGG" id="tng:GSTEN00022670G001"/>
<reference evidence="1" key="2">
    <citation type="submission" date="2004-02" db="EMBL/GenBank/DDBJ databases">
        <authorList>
            <consortium name="Genoscope"/>
            <consortium name="Whitehead Institute Centre for Genome Research"/>
        </authorList>
    </citation>
    <scope>NUCLEOTIDE SEQUENCE</scope>
</reference>
<comment type="caution">
    <text evidence="1">The sequence shown here is derived from an EMBL/GenBank/DDBJ whole genome shotgun (WGS) entry which is preliminary data.</text>
</comment>
<dbReference type="AlphaFoldDB" id="Q4S7R3"/>
<name>Q4S7R3_TETNG</name>
<organism evidence="1">
    <name type="scientific">Tetraodon nigroviridis</name>
    <name type="common">Spotted green pufferfish</name>
    <name type="synonym">Chelonodon nigroviridis</name>
    <dbReference type="NCBI Taxonomy" id="99883"/>
    <lineage>
        <taxon>Eukaryota</taxon>
        <taxon>Metazoa</taxon>
        <taxon>Chordata</taxon>
        <taxon>Craniata</taxon>
        <taxon>Vertebrata</taxon>
        <taxon>Euteleostomi</taxon>
        <taxon>Actinopterygii</taxon>
        <taxon>Neopterygii</taxon>
        <taxon>Teleostei</taxon>
        <taxon>Neoteleostei</taxon>
        <taxon>Acanthomorphata</taxon>
        <taxon>Eupercaria</taxon>
        <taxon>Tetraodontiformes</taxon>
        <taxon>Tetradontoidea</taxon>
        <taxon>Tetraodontidae</taxon>
        <taxon>Tetraodon</taxon>
    </lineage>
</organism>